<comment type="similarity">
    <text evidence="1">Belongs to the universal stress protein A family.</text>
</comment>
<sequence length="318" mass="32211">MTTILTGVDDDPAARDAVVLARALAGENGAELLAAAVQVEPRVPLPRSLRPAGPSREELERIVAAVCADCAPHARTVTVKERSAAHALRDLAEREQARLVVLGSSRHAPDGEAFAGRTVRQVLHEAPCAVALAARGLAGGVAAAPADAASAPGAAAAPAASAFTLRRIVVGTDGSPESVAAVAAARALAETSGAALHVVAVADEQLAVRRAPLGEVLELAEWDELVARRRQHAEQALAAALDAAGEEAGGEVLVGDPPEQLAAAAAGADLLVVGSRHWGARSRVVIGSTSEELLRGAPCSLLLVPRPHDEADATAAQA</sequence>
<dbReference type="AlphaFoldDB" id="D3F5X9"/>
<dbReference type="InterPro" id="IPR006016">
    <property type="entry name" value="UspA"/>
</dbReference>
<dbReference type="KEGG" id="cwo:Cwoe_4264"/>
<dbReference type="PRINTS" id="PR01438">
    <property type="entry name" value="UNVRSLSTRESS"/>
</dbReference>
<dbReference type="Proteomes" id="UP000008229">
    <property type="component" value="Chromosome"/>
</dbReference>
<feature type="domain" description="UspA" evidence="2">
    <location>
        <begin position="2"/>
        <end position="132"/>
    </location>
</feature>
<dbReference type="RefSeq" id="WP_012935729.1">
    <property type="nucleotide sequence ID" value="NC_013739.1"/>
</dbReference>
<reference evidence="3 4" key="1">
    <citation type="journal article" date="2010" name="Stand. Genomic Sci.">
        <title>Complete genome sequence of Conexibacter woesei type strain (ID131577).</title>
        <authorList>
            <person name="Pukall R."/>
            <person name="Lapidus A."/>
            <person name="Glavina Del Rio T."/>
            <person name="Copeland A."/>
            <person name="Tice H."/>
            <person name="Cheng J.-F."/>
            <person name="Lucas S."/>
            <person name="Chen F."/>
            <person name="Nolan M."/>
            <person name="Bruce D."/>
            <person name="Goodwin L."/>
            <person name="Pitluck S."/>
            <person name="Mavromatis K."/>
            <person name="Ivanova N."/>
            <person name="Ovchinnikova G."/>
            <person name="Pati A."/>
            <person name="Chen A."/>
            <person name="Palaniappan K."/>
            <person name="Land M."/>
            <person name="Hauser L."/>
            <person name="Chang Y.-J."/>
            <person name="Jeffries C.D."/>
            <person name="Chain P."/>
            <person name="Meincke L."/>
            <person name="Sims D."/>
            <person name="Brettin T."/>
            <person name="Detter J.C."/>
            <person name="Rohde M."/>
            <person name="Goeker M."/>
            <person name="Bristow J."/>
            <person name="Eisen J.A."/>
            <person name="Markowitz V."/>
            <person name="Kyrpides N.C."/>
            <person name="Klenk H.-P."/>
            <person name="Hugenholtz P."/>
        </authorList>
    </citation>
    <scope>NUCLEOTIDE SEQUENCE [LARGE SCALE GENOMIC DNA]</scope>
    <source>
        <strain evidence="4">DSM 14684 / CIP 108061 / JCM 11494 / NBRC 100937 / ID131577</strain>
    </source>
</reference>
<dbReference type="OrthoDB" id="6174426at2"/>
<organism evidence="3 4">
    <name type="scientific">Conexibacter woesei (strain DSM 14684 / CCUG 47730 / CIP 108061 / JCM 11494 / NBRC 100937 / ID131577)</name>
    <dbReference type="NCBI Taxonomy" id="469383"/>
    <lineage>
        <taxon>Bacteria</taxon>
        <taxon>Bacillati</taxon>
        <taxon>Actinomycetota</taxon>
        <taxon>Thermoleophilia</taxon>
        <taxon>Solirubrobacterales</taxon>
        <taxon>Conexibacteraceae</taxon>
        <taxon>Conexibacter</taxon>
    </lineage>
</organism>
<accession>D3F5X9</accession>
<reference evidence="4" key="2">
    <citation type="submission" date="2010-01" db="EMBL/GenBank/DDBJ databases">
        <title>The complete genome of Conexibacter woesei DSM 14684.</title>
        <authorList>
            <consortium name="US DOE Joint Genome Institute (JGI-PGF)"/>
            <person name="Lucas S."/>
            <person name="Copeland A."/>
            <person name="Lapidus A."/>
            <person name="Glavina del Rio T."/>
            <person name="Dalin E."/>
            <person name="Tice H."/>
            <person name="Bruce D."/>
            <person name="Goodwin L."/>
            <person name="Pitluck S."/>
            <person name="Kyrpides N."/>
            <person name="Mavromatis K."/>
            <person name="Ivanova N."/>
            <person name="Mikhailova N."/>
            <person name="Chertkov O."/>
            <person name="Brettin T."/>
            <person name="Detter J.C."/>
            <person name="Han C."/>
            <person name="Larimer F."/>
            <person name="Land M."/>
            <person name="Hauser L."/>
            <person name="Markowitz V."/>
            <person name="Cheng J.-F."/>
            <person name="Hugenholtz P."/>
            <person name="Woyke T."/>
            <person name="Wu D."/>
            <person name="Pukall R."/>
            <person name="Steenblock K."/>
            <person name="Schneider S."/>
            <person name="Klenk H.-P."/>
            <person name="Eisen J.A."/>
        </authorList>
    </citation>
    <scope>NUCLEOTIDE SEQUENCE [LARGE SCALE GENOMIC DNA]</scope>
    <source>
        <strain evidence="4">DSM 14684 / CIP 108061 / JCM 11494 / NBRC 100937 / ID131577</strain>
    </source>
</reference>
<dbReference type="STRING" id="469383.Cwoe_4264"/>
<dbReference type="SUPFAM" id="SSF52402">
    <property type="entry name" value="Adenine nucleotide alpha hydrolases-like"/>
    <property type="match status" value="2"/>
</dbReference>
<dbReference type="EMBL" id="CP001854">
    <property type="protein sequence ID" value="ADB52678.1"/>
    <property type="molecule type" value="Genomic_DNA"/>
</dbReference>
<dbReference type="PANTHER" id="PTHR46268">
    <property type="entry name" value="STRESS RESPONSE PROTEIN NHAX"/>
    <property type="match status" value="1"/>
</dbReference>
<evidence type="ECO:0000259" key="2">
    <source>
        <dbReference type="Pfam" id="PF00582"/>
    </source>
</evidence>
<dbReference type="CDD" id="cd00293">
    <property type="entry name" value="USP-like"/>
    <property type="match status" value="2"/>
</dbReference>
<evidence type="ECO:0000256" key="1">
    <source>
        <dbReference type="ARBA" id="ARBA00008791"/>
    </source>
</evidence>
<gene>
    <name evidence="3" type="ordered locus">Cwoe_4264</name>
</gene>
<evidence type="ECO:0000313" key="3">
    <source>
        <dbReference type="EMBL" id="ADB52678.1"/>
    </source>
</evidence>
<name>D3F5X9_CONWI</name>
<protein>
    <submittedName>
        <fullName evidence="3">UspA domain protein</fullName>
    </submittedName>
</protein>
<dbReference type="InterPro" id="IPR006015">
    <property type="entry name" value="Universal_stress_UspA"/>
</dbReference>
<dbReference type="InterPro" id="IPR014729">
    <property type="entry name" value="Rossmann-like_a/b/a_fold"/>
</dbReference>
<dbReference type="eggNOG" id="COG0589">
    <property type="taxonomic scope" value="Bacteria"/>
</dbReference>
<proteinExistence type="inferred from homology"/>
<dbReference type="Pfam" id="PF00582">
    <property type="entry name" value="Usp"/>
    <property type="match status" value="2"/>
</dbReference>
<evidence type="ECO:0000313" key="4">
    <source>
        <dbReference type="Proteomes" id="UP000008229"/>
    </source>
</evidence>
<dbReference type="Gene3D" id="3.40.50.620">
    <property type="entry name" value="HUPs"/>
    <property type="match status" value="2"/>
</dbReference>
<dbReference type="HOGENOM" id="CLU_049301_4_1_11"/>
<dbReference type="PANTHER" id="PTHR46268:SF6">
    <property type="entry name" value="UNIVERSAL STRESS PROTEIN UP12"/>
    <property type="match status" value="1"/>
</dbReference>
<keyword evidence="4" id="KW-1185">Reference proteome</keyword>
<feature type="domain" description="UspA" evidence="2">
    <location>
        <begin position="166"/>
        <end position="305"/>
    </location>
</feature>